<reference evidence="1 2" key="1">
    <citation type="submission" date="2016-05" db="EMBL/GenBank/DDBJ databases">
        <authorList>
            <person name="Lavstsen T."/>
            <person name="Jespersen J.S."/>
        </authorList>
    </citation>
    <scope>NUCLEOTIDE SEQUENCE [LARGE SCALE GENOMIC DNA]</scope>
    <source>
        <strain evidence="1 2">B7-9</strain>
    </source>
</reference>
<evidence type="ECO:0000313" key="1">
    <source>
        <dbReference type="EMBL" id="PDV97815.1"/>
    </source>
</evidence>
<comment type="caution">
    <text evidence="1">The sequence shown here is derived from an EMBL/GenBank/DDBJ whole genome shotgun (WGS) entry which is preliminary data.</text>
</comment>
<dbReference type="RefSeq" id="WP_097654083.1">
    <property type="nucleotide sequence ID" value="NZ_LYXE01000122.1"/>
</dbReference>
<gene>
    <name evidence="1" type="ORF">A9Q02_17355</name>
</gene>
<sequence>MHDGYIFTLGICGSTMASGPAPASLDLMLAALAPVKRAAYFGEVLISTDLPSLDDPLTTPVLNDIADADVLLITTPLPGGKLPARMHALVRQIEQATPVDRRRFAVIVAFTDGTTEGLWPLRHALDAAAIEVLSELYAPAEADLDELTPELTSLAHMVYERAHALHPEALT</sequence>
<dbReference type="EMBL" id="LYXE01000122">
    <property type="protein sequence ID" value="PDV97815.1"/>
    <property type="molecule type" value="Genomic_DNA"/>
</dbReference>
<evidence type="ECO:0008006" key="3">
    <source>
        <dbReference type="Google" id="ProtNLM"/>
    </source>
</evidence>
<keyword evidence="2" id="KW-1185">Reference proteome</keyword>
<evidence type="ECO:0000313" key="2">
    <source>
        <dbReference type="Proteomes" id="UP000220922"/>
    </source>
</evidence>
<accession>A0A2H3KIX4</accession>
<dbReference type="AlphaFoldDB" id="A0A2H3KIX4"/>
<dbReference type="InterPro" id="IPR029039">
    <property type="entry name" value="Flavoprotein-like_sf"/>
</dbReference>
<dbReference type="OrthoDB" id="156295at2"/>
<dbReference type="Proteomes" id="UP000220922">
    <property type="component" value="Unassembled WGS sequence"/>
</dbReference>
<proteinExistence type="predicted"/>
<protein>
    <recommendedName>
        <fullName evidence="3">NADPH-dependent FMN reductase-like domain-containing protein</fullName>
    </recommendedName>
</protein>
<name>A0A2H3KIX4_9CHLR</name>
<dbReference type="SUPFAM" id="SSF52218">
    <property type="entry name" value="Flavoproteins"/>
    <property type="match status" value="1"/>
</dbReference>
<organism evidence="1 2">
    <name type="scientific">Candidatus Chloroploca asiatica</name>
    <dbReference type="NCBI Taxonomy" id="1506545"/>
    <lineage>
        <taxon>Bacteria</taxon>
        <taxon>Bacillati</taxon>
        <taxon>Chloroflexota</taxon>
        <taxon>Chloroflexia</taxon>
        <taxon>Chloroflexales</taxon>
        <taxon>Chloroflexineae</taxon>
        <taxon>Oscillochloridaceae</taxon>
        <taxon>Candidatus Chloroploca</taxon>
    </lineage>
</organism>